<reference evidence="2 3" key="1">
    <citation type="submission" date="2012-08" db="EMBL/GenBank/DDBJ databases">
        <title>Whole genome shotgun sequence of Kineosphaera limosa NBRC 100340.</title>
        <authorList>
            <person name="Yoshida I."/>
            <person name="Isaki S."/>
            <person name="Hosoyama A."/>
            <person name="Tsuchikane K."/>
            <person name="Katsumata H."/>
            <person name="Ando Y."/>
            <person name="Ohji S."/>
            <person name="Hamada M."/>
            <person name="Tamura T."/>
            <person name="Yamazoe A."/>
            <person name="Yamazaki S."/>
            <person name="Fujita N."/>
        </authorList>
    </citation>
    <scope>NUCLEOTIDE SEQUENCE [LARGE SCALE GENOMIC DNA]</scope>
    <source>
        <strain evidence="2 3">NBRC 100340</strain>
    </source>
</reference>
<dbReference type="EMBL" id="BAHD01000029">
    <property type="protein sequence ID" value="GAB95910.1"/>
    <property type="molecule type" value="Genomic_DNA"/>
</dbReference>
<sequence length="83" mass="9149">MVWPGAAESTGPVVWPLLALLLYATFTLGTRNSFIVLPFALSLPPGWEVVAIVVVTQSLVESFGMVFYVWFVPRRLFPDVAPP</sequence>
<dbReference type="eggNOG" id="COG0798">
    <property type="taxonomic scope" value="Bacteria"/>
</dbReference>
<keyword evidence="1" id="KW-1133">Transmembrane helix</keyword>
<proteinExistence type="predicted"/>
<dbReference type="RefSeq" id="WP_006592442.1">
    <property type="nucleotide sequence ID" value="NZ_BAHD01000029.1"/>
</dbReference>
<feature type="transmembrane region" description="Helical" evidence="1">
    <location>
        <begin position="13"/>
        <end position="37"/>
    </location>
</feature>
<keyword evidence="3" id="KW-1185">Reference proteome</keyword>
<accession>K6W9P0</accession>
<organism evidence="2 3">
    <name type="scientific">Kineosphaera limosa NBRC 100340</name>
    <dbReference type="NCBI Taxonomy" id="1184609"/>
    <lineage>
        <taxon>Bacteria</taxon>
        <taxon>Bacillati</taxon>
        <taxon>Actinomycetota</taxon>
        <taxon>Actinomycetes</taxon>
        <taxon>Micrococcales</taxon>
        <taxon>Dermatophilaceae</taxon>
        <taxon>Kineosphaera</taxon>
    </lineage>
</organism>
<evidence type="ECO:0000256" key="1">
    <source>
        <dbReference type="SAM" id="Phobius"/>
    </source>
</evidence>
<evidence type="ECO:0000313" key="2">
    <source>
        <dbReference type="EMBL" id="GAB95910.1"/>
    </source>
</evidence>
<name>K6W9P0_9MICO</name>
<evidence type="ECO:0000313" key="3">
    <source>
        <dbReference type="Proteomes" id="UP000008366"/>
    </source>
</evidence>
<gene>
    <name evidence="2" type="ORF">KILIM_029_00200</name>
</gene>
<protein>
    <recommendedName>
        <fullName evidence="4">Major facilitator superfamily transporter</fullName>
    </recommendedName>
</protein>
<evidence type="ECO:0008006" key="4">
    <source>
        <dbReference type="Google" id="ProtNLM"/>
    </source>
</evidence>
<dbReference type="Proteomes" id="UP000008366">
    <property type="component" value="Unassembled WGS sequence"/>
</dbReference>
<keyword evidence="1" id="KW-0472">Membrane</keyword>
<keyword evidence="1" id="KW-0812">Transmembrane</keyword>
<comment type="caution">
    <text evidence="2">The sequence shown here is derived from an EMBL/GenBank/DDBJ whole genome shotgun (WGS) entry which is preliminary data.</text>
</comment>
<feature type="transmembrane region" description="Helical" evidence="1">
    <location>
        <begin position="49"/>
        <end position="71"/>
    </location>
</feature>
<dbReference type="AlphaFoldDB" id="K6W9P0"/>